<dbReference type="GO" id="GO:0000724">
    <property type="term" value="P:double-strand break repair via homologous recombination"/>
    <property type="evidence" value="ECO:0007669"/>
    <property type="project" value="TreeGrafter"/>
</dbReference>
<reference evidence="4 5" key="1">
    <citation type="journal article" date="2018" name="G3 (Bethesda)">
        <title>Phylogenetic and Phylogenomic Definition of Rhizopus Species.</title>
        <authorList>
            <person name="Gryganskyi A.P."/>
            <person name="Golan J."/>
            <person name="Dolatabadi S."/>
            <person name="Mondo S."/>
            <person name="Robb S."/>
            <person name="Idnurm A."/>
            <person name="Muszewska A."/>
            <person name="Steczkiewicz K."/>
            <person name="Masonjones S."/>
            <person name="Liao H.L."/>
            <person name="Gajdeczka M.T."/>
            <person name="Anike F."/>
            <person name="Vuek A."/>
            <person name="Anishchenko I.M."/>
            <person name="Voigt K."/>
            <person name="de Hoog G.S."/>
            <person name="Smith M.E."/>
            <person name="Heitman J."/>
            <person name="Vilgalys R."/>
            <person name="Stajich J.E."/>
        </authorList>
    </citation>
    <scope>NUCLEOTIDE SEQUENCE [LARGE SCALE GENOMIC DNA]</scope>
    <source>
        <strain evidence="4 5">CBS 357.93</strain>
    </source>
</reference>
<dbReference type="GO" id="GO:1901255">
    <property type="term" value="P:nucleotide-excision repair involved in interstrand cross-link repair"/>
    <property type="evidence" value="ECO:0007669"/>
    <property type="project" value="TreeGrafter"/>
</dbReference>
<organism evidence="4 5">
    <name type="scientific">Rhizopus azygosporus</name>
    <name type="common">Rhizopus microsporus var. azygosporus</name>
    <dbReference type="NCBI Taxonomy" id="86630"/>
    <lineage>
        <taxon>Eukaryota</taxon>
        <taxon>Fungi</taxon>
        <taxon>Fungi incertae sedis</taxon>
        <taxon>Mucoromycota</taxon>
        <taxon>Mucoromycotina</taxon>
        <taxon>Mucoromycetes</taxon>
        <taxon>Mucorales</taxon>
        <taxon>Mucorineae</taxon>
        <taxon>Rhizopodaceae</taxon>
        <taxon>Rhizopus</taxon>
    </lineage>
</organism>
<accession>A0A367IVS4</accession>
<keyword evidence="1" id="KW-0227">DNA damage</keyword>
<dbReference type="GO" id="GO:0000014">
    <property type="term" value="F:single-stranded DNA endodeoxyribonuclease activity"/>
    <property type="evidence" value="ECO:0007669"/>
    <property type="project" value="TreeGrafter"/>
</dbReference>
<comment type="caution">
    <text evidence="4">The sequence shown here is derived from an EMBL/GenBank/DDBJ whole genome shotgun (WGS) entry which is preliminary data.</text>
</comment>
<dbReference type="GO" id="GO:0003684">
    <property type="term" value="F:damaged DNA binding"/>
    <property type="evidence" value="ECO:0007669"/>
    <property type="project" value="TreeGrafter"/>
</dbReference>
<dbReference type="EMBL" id="PJQL01003267">
    <property type="protein sequence ID" value="RCH81815.1"/>
    <property type="molecule type" value="Genomic_DNA"/>
</dbReference>
<protein>
    <submittedName>
        <fullName evidence="4">Uncharacterized protein</fullName>
    </submittedName>
</protein>
<evidence type="ECO:0000256" key="1">
    <source>
        <dbReference type="ARBA" id="ARBA00022763"/>
    </source>
</evidence>
<gene>
    <name evidence="4" type="ORF">CU097_000515</name>
</gene>
<keyword evidence="3" id="KW-0234">DNA repair</keyword>
<dbReference type="GO" id="GO:0000712">
    <property type="term" value="P:resolution of meiotic recombination intermediates"/>
    <property type="evidence" value="ECO:0007669"/>
    <property type="project" value="TreeGrafter"/>
</dbReference>
<keyword evidence="5" id="KW-1185">Reference proteome</keyword>
<evidence type="ECO:0000256" key="3">
    <source>
        <dbReference type="ARBA" id="ARBA00023204"/>
    </source>
</evidence>
<evidence type="ECO:0000313" key="4">
    <source>
        <dbReference type="EMBL" id="RCH81815.1"/>
    </source>
</evidence>
<name>A0A367IVS4_RHIAZ</name>
<dbReference type="GO" id="GO:0003697">
    <property type="term" value="F:single-stranded DNA binding"/>
    <property type="evidence" value="ECO:0007669"/>
    <property type="project" value="TreeGrafter"/>
</dbReference>
<dbReference type="PANTHER" id="PTHR10150">
    <property type="entry name" value="DNA REPAIR ENDONUCLEASE XPF"/>
    <property type="match status" value="1"/>
</dbReference>
<dbReference type="OrthoDB" id="361020at2759"/>
<dbReference type="PANTHER" id="PTHR10150:SF0">
    <property type="entry name" value="DNA REPAIR ENDONUCLEASE XPF"/>
    <property type="match status" value="1"/>
</dbReference>
<proteinExistence type="predicted"/>
<keyword evidence="2" id="KW-0378">Hydrolase</keyword>
<dbReference type="STRING" id="86630.A0A367IVS4"/>
<dbReference type="Proteomes" id="UP000252139">
    <property type="component" value="Unassembled WGS sequence"/>
</dbReference>
<dbReference type="AlphaFoldDB" id="A0A367IVS4"/>
<feature type="non-terminal residue" evidence="4">
    <location>
        <position position="80"/>
    </location>
</feature>
<evidence type="ECO:0000313" key="5">
    <source>
        <dbReference type="Proteomes" id="UP000252139"/>
    </source>
</evidence>
<sequence>MLEFQRQILTEIVSEDGLLIMSPGLGLFEILCNLIQIYTGGNHFVLVVNISQDEHELIQRQLVAKGVPYEQTIKHIEYNT</sequence>
<evidence type="ECO:0000256" key="2">
    <source>
        <dbReference type="ARBA" id="ARBA00022801"/>
    </source>
</evidence>
<dbReference type="GO" id="GO:0000110">
    <property type="term" value="C:nucleotide-excision repair factor 1 complex"/>
    <property type="evidence" value="ECO:0007669"/>
    <property type="project" value="TreeGrafter"/>
</dbReference>